<dbReference type="Gene3D" id="1.20.1270.180">
    <property type="match status" value="1"/>
</dbReference>
<evidence type="ECO:0000256" key="1">
    <source>
        <dbReference type="SAM" id="SignalP"/>
    </source>
</evidence>
<comment type="caution">
    <text evidence="3">The sequence shown here is derived from an EMBL/GenBank/DDBJ whole genome shotgun (WGS) entry which is preliminary data.</text>
</comment>
<feature type="chain" id="PRO_5041247876" evidence="1">
    <location>
        <begin position="20"/>
        <end position="270"/>
    </location>
</feature>
<dbReference type="EMBL" id="NCTU01000004">
    <property type="protein sequence ID" value="PUW05315.1"/>
    <property type="molecule type" value="Genomic_DNA"/>
</dbReference>
<reference evidence="3 4" key="1">
    <citation type="submission" date="2017-04" db="EMBL/GenBank/DDBJ databases">
        <title>Cronobacter sakazakii, ST83 Lineage Isolates.</title>
        <authorList>
            <person name="Chase H."/>
            <person name="Tall B."/>
            <person name="Gopinath G."/>
            <person name="Lehner A."/>
        </authorList>
    </citation>
    <scope>NUCLEOTIDE SEQUENCE [LARGE SCALE GENOMIC DNA]</scope>
    <source>
        <strain evidence="3 4">MOD1_Comp15</strain>
    </source>
</reference>
<gene>
    <name evidence="3" type="ORF">B7T07_06230</name>
</gene>
<accession>A0AA45HFX4</accession>
<protein>
    <submittedName>
        <fullName evidence="3">DUF1311 domain-containing protein</fullName>
    </submittedName>
</protein>
<dbReference type="AlphaFoldDB" id="A0AA45HFX4"/>
<evidence type="ECO:0000313" key="3">
    <source>
        <dbReference type="EMBL" id="PUW05315.1"/>
    </source>
</evidence>
<dbReference type="InterPro" id="IPR009739">
    <property type="entry name" value="LprI-like_N"/>
</dbReference>
<proteinExistence type="predicted"/>
<evidence type="ECO:0000259" key="2">
    <source>
        <dbReference type="Pfam" id="PF07007"/>
    </source>
</evidence>
<keyword evidence="1" id="KW-0732">Signal</keyword>
<evidence type="ECO:0000313" key="4">
    <source>
        <dbReference type="Proteomes" id="UP000244856"/>
    </source>
</evidence>
<organism evidence="3 4">
    <name type="scientific">Cronobacter sakazakii</name>
    <name type="common">Enterobacter sakazakii</name>
    <dbReference type="NCBI Taxonomy" id="28141"/>
    <lineage>
        <taxon>Bacteria</taxon>
        <taxon>Pseudomonadati</taxon>
        <taxon>Pseudomonadota</taxon>
        <taxon>Gammaproteobacteria</taxon>
        <taxon>Enterobacterales</taxon>
        <taxon>Enterobacteriaceae</taxon>
        <taxon>Cronobacter</taxon>
    </lineage>
</organism>
<dbReference type="Pfam" id="PF07007">
    <property type="entry name" value="LprI"/>
    <property type="match status" value="1"/>
</dbReference>
<dbReference type="RefSeq" id="WP_080321002.1">
    <property type="nucleotide sequence ID" value="NZ_CP078110.1"/>
</dbReference>
<feature type="domain" description="Lysozyme inhibitor LprI-like N-terminal" evidence="2">
    <location>
        <begin position="189"/>
        <end position="265"/>
    </location>
</feature>
<dbReference type="Proteomes" id="UP000244856">
    <property type="component" value="Unassembled WGS sequence"/>
</dbReference>
<feature type="signal peptide" evidence="1">
    <location>
        <begin position="1"/>
        <end position="19"/>
    </location>
</feature>
<sequence length="270" mass="29802">MLKEMVLSTIIIVSGAANAGLFDSNDFKCGRDDAVKALAKYIKDDASGMLQSDSLTKAKFNYDKPISVYQNMLSTMEVLVTNVSTSREESYGLSCIATVSIKIPEDTLEVVSKVPSYLSYVTGAYGKINNNSVIWSDVNYTAKLADNNKDIIFSDFNKTDASTTLFNMSVLAVNKEQIINTLSQRSLSSAQAAYISADTELNAVWKELPESARKAMKKEQLAWVNSKVAKCGKLSDGNSETINIQQRINIYQCQTKMTYERISYLTGSDD</sequence>
<name>A0AA45HFX4_CROSK</name>